<reference evidence="6" key="1">
    <citation type="journal article" date="2020" name="mSystems">
        <title>Genome- and Community-Level Interaction Insights into Carbon Utilization and Element Cycling Functions of Hydrothermarchaeota in Hydrothermal Sediment.</title>
        <authorList>
            <person name="Zhou Z."/>
            <person name="Liu Y."/>
            <person name="Xu W."/>
            <person name="Pan J."/>
            <person name="Luo Z.H."/>
            <person name="Li M."/>
        </authorList>
    </citation>
    <scope>NUCLEOTIDE SEQUENCE [LARGE SCALE GENOMIC DNA]</scope>
    <source>
        <strain evidence="6">SpSt-594</strain>
    </source>
</reference>
<dbReference type="EMBL" id="DSZH01000001">
    <property type="protein sequence ID" value="HGU46931.1"/>
    <property type="molecule type" value="Genomic_DNA"/>
</dbReference>
<comment type="subcellular location">
    <subcellularLocation>
        <location evidence="1">Cell envelope</location>
    </subcellularLocation>
</comment>
<keyword evidence="4" id="KW-0676">Redox-active center</keyword>
<accession>A0A7C4W8E3</accession>
<sequence>MRYLTVFLLITFLFYCGGKRVRQPLDFQLENLNGEQVNLKNHQGKVILLDFWATWCPPCRAAIPHLINLYEKFGDRNFIIFGIGLDEKELLINMRDEMNIKYPILIGNNEIAKYYQIQAIPTLVLLDKNGKIYYKEVGFSEEGVKKLESKISELLE</sequence>
<dbReference type="PANTHER" id="PTHR42852">
    <property type="entry name" value="THIOL:DISULFIDE INTERCHANGE PROTEIN DSBE"/>
    <property type="match status" value="1"/>
</dbReference>
<dbReference type="GO" id="GO:0016209">
    <property type="term" value="F:antioxidant activity"/>
    <property type="evidence" value="ECO:0007669"/>
    <property type="project" value="InterPro"/>
</dbReference>
<dbReference type="AlphaFoldDB" id="A0A7C4W8E3"/>
<dbReference type="InterPro" id="IPR050553">
    <property type="entry name" value="Thioredoxin_ResA/DsbE_sf"/>
</dbReference>
<gene>
    <name evidence="6" type="ORF">ENT60_00010</name>
</gene>
<organism evidence="6">
    <name type="scientific">candidate division WOR-3 bacterium</name>
    <dbReference type="NCBI Taxonomy" id="2052148"/>
    <lineage>
        <taxon>Bacteria</taxon>
        <taxon>Bacteria division WOR-3</taxon>
    </lineage>
</organism>
<dbReference type="CDD" id="cd02966">
    <property type="entry name" value="TlpA_like_family"/>
    <property type="match status" value="1"/>
</dbReference>
<dbReference type="PRINTS" id="PR00421">
    <property type="entry name" value="THIOREDOXIN"/>
</dbReference>
<dbReference type="GO" id="GO:0030313">
    <property type="term" value="C:cell envelope"/>
    <property type="evidence" value="ECO:0007669"/>
    <property type="project" value="UniProtKB-SubCell"/>
</dbReference>
<evidence type="ECO:0000313" key="6">
    <source>
        <dbReference type="EMBL" id="HGU46931.1"/>
    </source>
</evidence>
<dbReference type="InterPro" id="IPR036249">
    <property type="entry name" value="Thioredoxin-like_sf"/>
</dbReference>
<proteinExistence type="predicted"/>
<feature type="domain" description="Thioredoxin" evidence="5">
    <location>
        <begin position="18"/>
        <end position="156"/>
    </location>
</feature>
<dbReference type="SUPFAM" id="SSF52833">
    <property type="entry name" value="Thioredoxin-like"/>
    <property type="match status" value="1"/>
</dbReference>
<dbReference type="GO" id="GO:0017004">
    <property type="term" value="P:cytochrome complex assembly"/>
    <property type="evidence" value="ECO:0007669"/>
    <property type="project" value="UniProtKB-KW"/>
</dbReference>
<dbReference type="InterPro" id="IPR013766">
    <property type="entry name" value="Thioredoxin_domain"/>
</dbReference>
<protein>
    <submittedName>
        <fullName evidence="6">TlpA family protein disulfide reductase</fullName>
    </submittedName>
</protein>
<dbReference type="InterPro" id="IPR000866">
    <property type="entry name" value="AhpC/TSA"/>
</dbReference>
<dbReference type="PROSITE" id="PS51352">
    <property type="entry name" value="THIOREDOXIN_2"/>
    <property type="match status" value="1"/>
</dbReference>
<evidence type="ECO:0000259" key="5">
    <source>
        <dbReference type="PROSITE" id="PS51352"/>
    </source>
</evidence>
<dbReference type="Pfam" id="PF00578">
    <property type="entry name" value="AhpC-TSA"/>
    <property type="match status" value="1"/>
</dbReference>
<keyword evidence="3" id="KW-1015">Disulfide bond</keyword>
<dbReference type="GO" id="GO:0016491">
    <property type="term" value="F:oxidoreductase activity"/>
    <property type="evidence" value="ECO:0007669"/>
    <property type="project" value="InterPro"/>
</dbReference>
<evidence type="ECO:0000256" key="2">
    <source>
        <dbReference type="ARBA" id="ARBA00022748"/>
    </source>
</evidence>
<evidence type="ECO:0000256" key="3">
    <source>
        <dbReference type="ARBA" id="ARBA00023157"/>
    </source>
</evidence>
<keyword evidence="2" id="KW-0201">Cytochrome c-type biogenesis</keyword>
<evidence type="ECO:0000256" key="4">
    <source>
        <dbReference type="ARBA" id="ARBA00023284"/>
    </source>
</evidence>
<name>A0A7C4W8E3_UNCW3</name>
<evidence type="ECO:0000256" key="1">
    <source>
        <dbReference type="ARBA" id="ARBA00004196"/>
    </source>
</evidence>
<dbReference type="Gene3D" id="3.40.30.10">
    <property type="entry name" value="Glutaredoxin"/>
    <property type="match status" value="1"/>
</dbReference>
<dbReference type="PANTHER" id="PTHR42852:SF6">
    <property type="entry name" value="THIOL:DISULFIDE INTERCHANGE PROTEIN DSBE"/>
    <property type="match status" value="1"/>
</dbReference>
<comment type="caution">
    <text evidence="6">The sequence shown here is derived from an EMBL/GenBank/DDBJ whole genome shotgun (WGS) entry which is preliminary data.</text>
</comment>